<accession>A0AAW0AK82</accession>
<reference evidence="3 4" key="1">
    <citation type="journal article" date="2024" name="J Genomics">
        <title>Draft genome sequencing and assembly of Favolaschia claudopus CIRM-BRFM 2984 isolated from oak limbs.</title>
        <authorList>
            <person name="Navarro D."/>
            <person name="Drula E."/>
            <person name="Chaduli D."/>
            <person name="Cazenave R."/>
            <person name="Ahrendt S."/>
            <person name="Wang J."/>
            <person name="Lipzen A."/>
            <person name="Daum C."/>
            <person name="Barry K."/>
            <person name="Grigoriev I.V."/>
            <person name="Favel A."/>
            <person name="Rosso M.N."/>
            <person name="Martin F."/>
        </authorList>
    </citation>
    <scope>NUCLEOTIDE SEQUENCE [LARGE SCALE GENOMIC DNA]</scope>
    <source>
        <strain evidence="3 4">CIRM-BRFM 2984</strain>
    </source>
</reference>
<dbReference type="GO" id="GO:0004190">
    <property type="term" value="F:aspartic-type endopeptidase activity"/>
    <property type="evidence" value="ECO:0007669"/>
    <property type="project" value="InterPro"/>
</dbReference>
<dbReference type="InterPro" id="IPR001461">
    <property type="entry name" value="Aspartic_peptidase_A1"/>
</dbReference>
<keyword evidence="4" id="KW-1185">Reference proteome</keyword>
<dbReference type="PANTHER" id="PTHR47966">
    <property type="entry name" value="BETA-SITE APP-CLEAVING ENZYME, ISOFORM A-RELATED"/>
    <property type="match status" value="1"/>
</dbReference>
<dbReference type="EMBL" id="JAWWNJ010000060">
    <property type="protein sequence ID" value="KAK7013307.1"/>
    <property type="molecule type" value="Genomic_DNA"/>
</dbReference>
<dbReference type="InterPro" id="IPR033121">
    <property type="entry name" value="PEPTIDASE_A1"/>
</dbReference>
<dbReference type="GO" id="GO:0006508">
    <property type="term" value="P:proteolysis"/>
    <property type="evidence" value="ECO:0007669"/>
    <property type="project" value="InterPro"/>
</dbReference>
<dbReference type="InterPro" id="IPR034164">
    <property type="entry name" value="Pepsin-like_dom"/>
</dbReference>
<feature type="non-terminal residue" evidence="3">
    <location>
        <position position="197"/>
    </location>
</feature>
<dbReference type="CDD" id="cd05471">
    <property type="entry name" value="pepsin_like"/>
    <property type="match status" value="1"/>
</dbReference>
<gene>
    <name evidence="3" type="ORF">R3P38DRAFT_3007441</name>
</gene>
<dbReference type="Gene3D" id="2.40.70.10">
    <property type="entry name" value="Acid Proteases"/>
    <property type="match status" value="1"/>
</dbReference>
<evidence type="ECO:0000313" key="4">
    <source>
        <dbReference type="Proteomes" id="UP001362999"/>
    </source>
</evidence>
<dbReference type="PANTHER" id="PTHR47966:SF6">
    <property type="entry name" value="PEPTIDASE A1 DOMAIN-CONTAINING PROTEIN"/>
    <property type="match status" value="1"/>
</dbReference>
<evidence type="ECO:0000259" key="2">
    <source>
        <dbReference type="PROSITE" id="PS51767"/>
    </source>
</evidence>
<dbReference type="Proteomes" id="UP001362999">
    <property type="component" value="Unassembled WGS sequence"/>
</dbReference>
<feature type="non-terminal residue" evidence="3">
    <location>
        <position position="1"/>
    </location>
</feature>
<name>A0AAW0AK82_9AGAR</name>
<proteinExistence type="inferred from homology"/>
<evidence type="ECO:0000313" key="3">
    <source>
        <dbReference type="EMBL" id="KAK7013307.1"/>
    </source>
</evidence>
<feature type="domain" description="Peptidase A1" evidence="2">
    <location>
        <begin position="1"/>
        <end position="190"/>
    </location>
</feature>
<dbReference type="InterPro" id="IPR021109">
    <property type="entry name" value="Peptidase_aspartic_dom_sf"/>
</dbReference>
<comment type="similarity">
    <text evidence="1">Belongs to the peptidase A1 family.</text>
</comment>
<dbReference type="PROSITE" id="PS51767">
    <property type="entry name" value="PEPTIDASE_A1"/>
    <property type="match status" value="1"/>
</dbReference>
<dbReference type="AlphaFoldDB" id="A0AAW0AK82"/>
<evidence type="ECO:0000256" key="1">
    <source>
        <dbReference type="ARBA" id="ARBA00007447"/>
    </source>
</evidence>
<comment type="caution">
    <text evidence="3">The sequence shown here is derived from an EMBL/GenBank/DDBJ whole genome shotgun (WGS) entry which is preliminary data.</text>
</comment>
<organism evidence="3 4">
    <name type="scientific">Favolaschia claudopus</name>
    <dbReference type="NCBI Taxonomy" id="2862362"/>
    <lineage>
        <taxon>Eukaryota</taxon>
        <taxon>Fungi</taxon>
        <taxon>Dikarya</taxon>
        <taxon>Basidiomycota</taxon>
        <taxon>Agaricomycotina</taxon>
        <taxon>Agaricomycetes</taxon>
        <taxon>Agaricomycetidae</taxon>
        <taxon>Agaricales</taxon>
        <taxon>Marasmiineae</taxon>
        <taxon>Mycenaceae</taxon>
        <taxon>Favolaschia</taxon>
    </lineage>
</organism>
<dbReference type="SUPFAM" id="SSF50630">
    <property type="entry name" value="Acid proteases"/>
    <property type="match status" value="1"/>
</dbReference>
<protein>
    <submittedName>
        <fullName evidence="3">Aspartic peptidase domain-containing protein</fullName>
    </submittedName>
</protein>
<dbReference type="Pfam" id="PF00026">
    <property type="entry name" value="Asp"/>
    <property type="match status" value="1"/>
</dbReference>
<sequence>IGLSFTRRRNDTLLGDPEPGGVFTFGGTNTSLYTGDIEFMPVTSNNTYWSLNLSTITVQGHSLSVTTSTNQAAIITGVDDAFWISGPPADVKAIWALVPNSSEIFGSSGEFQFPCSTSVNINISFGGRSWSINPDDMNLGPVNSDSDQCVGGIVYGNATLGSSVHWSLGLPFLKNVYTVLRQNPPSVGFGELSALGA</sequence>